<dbReference type="EMBL" id="LSDN01000013">
    <property type="protein sequence ID" value="KXB81122.1"/>
    <property type="molecule type" value="Genomic_DNA"/>
</dbReference>
<organism evidence="1 2">
    <name type="scientific">Varibaculum cambriense</name>
    <dbReference type="NCBI Taxonomy" id="184870"/>
    <lineage>
        <taxon>Bacteria</taxon>
        <taxon>Bacillati</taxon>
        <taxon>Actinomycetota</taxon>
        <taxon>Actinomycetes</taxon>
        <taxon>Actinomycetales</taxon>
        <taxon>Actinomycetaceae</taxon>
        <taxon>Varibaculum</taxon>
    </lineage>
</organism>
<name>A0AB34X069_9ACTO</name>
<reference evidence="1 2" key="1">
    <citation type="submission" date="2016-01" db="EMBL/GenBank/DDBJ databases">
        <authorList>
            <person name="Mitreva M."/>
            <person name="Pepin K.H."/>
            <person name="Mihindukulasuriya K.A."/>
            <person name="Fulton R."/>
            <person name="Fronick C."/>
            <person name="O'Laughlin M."/>
            <person name="Miner T."/>
            <person name="Herter B."/>
            <person name="Rosa B.A."/>
            <person name="Cordes M."/>
            <person name="Tomlinson C."/>
            <person name="Wollam A."/>
            <person name="Palsikar V.B."/>
            <person name="Mardis E.R."/>
            <person name="Wilson R.K."/>
        </authorList>
    </citation>
    <scope>NUCLEOTIDE SEQUENCE [LARGE SCALE GENOMIC DNA]</scope>
    <source>
        <strain evidence="1 2">DNF00696</strain>
    </source>
</reference>
<proteinExistence type="predicted"/>
<dbReference type="Proteomes" id="UP000070572">
    <property type="component" value="Unassembled WGS sequence"/>
</dbReference>
<evidence type="ECO:0000313" key="2">
    <source>
        <dbReference type="Proteomes" id="UP000070572"/>
    </source>
</evidence>
<accession>A0AB34X069</accession>
<sequence length="44" mass="5103">MLLLYPVHADKPGEANVLYRRGRYAAGIRMRLIWACEQTRVSAR</sequence>
<comment type="caution">
    <text evidence="1">The sequence shown here is derived from an EMBL/GenBank/DDBJ whole genome shotgun (WGS) entry which is preliminary data.</text>
</comment>
<evidence type="ECO:0000313" key="1">
    <source>
        <dbReference type="EMBL" id="KXB81122.1"/>
    </source>
</evidence>
<gene>
    <name evidence="1" type="ORF">HMPREF1862_00846</name>
</gene>
<protein>
    <submittedName>
        <fullName evidence="1">Uncharacterized protein</fullName>
    </submittedName>
</protein>
<dbReference type="AlphaFoldDB" id="A0AB34X069"/>